<organism evidence="7 8">
    <name type="scientific">Methanogenium marinum</name>
    <dbReference type="NCBI Taxonomy" id="348610"/>
    <lineage>
        <taxon>Archaea</taxon>
        <taxon>Methanobacteriati</taxon>
        <taxon>Methanobacteriota</taxon>
        <taxon>Stenosarchaea group</taxon>
        <taxon>Methanomicrobia</taxon>
        <taxon>Methanomicrobiales</taxon>
        <taxon>Methanomicrobiaceae</taxon>
        <taxon>Methanogenium</taxon>
    </lineage>
</organism>
<evidence type="ECO:0000256" key="1">
    <source>
        <dbReference type="ARBA" id="ARBA00004236"/>
    </source>
</evidence>
<dbReference type="EMBL" id="JAKELO010000002">
    <property type="protein sequence ID" value="MDE4908801.1"/>
    <property type="molecule type" value="Genomic_DNA"/>
</dbReference>
<evidence type="ECO:0000313" key="8">
    <source>
        <dbReference type="Proteomes" id="UP001143747"/>
    </source>
</evidence>
<dbReference type="RefSeq" id="WP_274925413.1">
    <property type="nucleotide sequence ID" value="NZ_JAKELO010000002.1"/>
</dbReference>
<gene>
    <name evidence="7" type="ORF">L0665_09300</name>
</gene>
<accession>A0A9Q4PXM5</accession>
<keyword evidence="4 7" id="KW-0808">Transferase</keyword>
<dbReference type="PANTHER" id="PTHR43646">
    <property type="entry name" value="GLYCOSYLTRANSFERASE"/>
    <property type="match status" value="1"/>
</dbReference>
<evidence type="ECO:0000259" key="6">
    <source>
        <dbReference type="Pfam" id="PF00535"/>
    </source>
</evidence>
<dbReference type="Proteomes" id="UP001143747">
    <property type="component" value="Unassembled WGS sequence"/>
</dbReference>
<dbReference type="InterPro" id="IPR001173">
    <property type="entry name" value="Glyco_trans_2-like"/>
</dbReference>
<evidence type="ECO:0000313" key="7">
    <source>
        <dbReference type="EMBL" id="MDE4908801.1"/>
    </source>
</evidence>
<keyword evidence="8" id="KW-1185">Reference proteome</keyword>
<dbReference type="PANTHER" id="PTHR43646:SF2">
    <property type="entry name" value="GLYCOSYLTRANSFERASE 2-LIKE DOMAIN-CONTAINING PROTEIN"/>
    <property type="match status" value="1"/>
</dbReference>
<dbReference type="GO" id="GO:0016757">
    <property type="term" value="F:glycosyltransferase activity"/>
    <property type="evidence" value="ECO:0007669"/>
    <property type="project" value="UniProtKB-KW"/>
</dbReference>
<evidence type="ECO:0000256" key="5">
    <source>
        <dbReference type="ARBA" id="ARBA00023136"/>
    </source>
</evidence>
<evidence type="ECO:0000256" key="2">
    <source>
        <dbReference type="ARBA" id="ARBA00022475"/>
    </source>
</evidence>
<proteinExistence type="predicted"/>
<dbReference type="SUPFAM" id="SSF53448">
    <property type="entry name" value="Nucleotide-diphospho-sugar transferases"/>
    <property type="match status" value="1"/>
</dbReference>
<keyword evidence="3 7" id="KW-0328">Glycosyltransferase</keyword>
<sequence length="266" mass="29930">MISIIIPTLNEEETILNCLRSLVNQSIPREMYEIIIVDGGSSDKTCEMAATFADQVISQKRAGIGGARGEGAAAATGNILVFTDADTRQPTTWLETIQEELTTGGYDVCTGPVRFYNRTIRSCIIQGWRQYYLALHCFGFYWLIGSNFAVKKDMYLKAGGHRDISILEDYDLSLRLADAGARCVYDRRTAVQTSARRLKGILPYTGIYLTGFYHYHITGSEEGLLKYPQPRTISFERFPRPADLKDARKKIVSAWCKLILNGPRFD</sequence>
<protein>
    <submittedName>
        <fullName evidence="7">Glycosyltransferase</fullName>
        <ecNumber evidence="7">2.4.-.-</ecNumber>
    </submittedName>
</protein>
<evidence type="ECO:0000256" key="3">
    <source>
        <dbReference type="ARBA" id="ARBA00022676"/>
    </source>
</evidence>
<dbReference type="Pfam" id="PF00535">
    <property type="entry name" value="Glycos_transf_2"/>
    <property type="match status" value="1"/>
</dbReference>
<evidence type="ECO:0000256" key="4">
    <source>
        <dbReference type="ARBA" id="ARBA00022679"/>
    </source>
</evidence>
<comment type="caution">
    <text evidence="7">The sequence shown here is derived from an EMBL/GenBank/DDBJ whole genome shotgun (WGS) entry which is preliminary data.</text>
</comment>
<keyword evidence="2" id="KW-1003">Cell membrane</keyword>
<dbReference type="GO" id="GO:0005886">
    <property type="term" value="C:plasma membrane"/>
    <property type="evidence" value="ECO:0007669"/>
    <property type="project" value="UniProtKB-SubCell"/>
</dbReference>
<keyword evidence="5" id="KW-0472">Membrane</keyword>
<dbReference type="AlphaFoldDB" id="A0A9Q4PXM5"/>
<dbReference type="Gene3D" id="3.90.550.10">
    <property type="entry name" value="Spore Coat Polysaccharide Biosynthesis Protein SpsA, Chain A"/>
    <property type="match status" value="1"/>
</dbReference>
<name>A0A9Q4PXM5_9EURY</name>
<feature type="domain" description="Glycosyltransferase 2-like" evidence="6">
    <location>
        <begin position="3"/>
        <end position="122"/>
    </location>
</feature>
<dbReference type="EC" id="2.4.-.-" evidence="7"/>
<reference evidence="7" key="1">
    <citation type="submission" date="2022-01" db="EMBL/GenBank/DDBJ databases">
        <title>Draft genome of Methanogenium marinum DSM 15558.</title>
        <authorList>
            <person name="Chen S.-C."/>
            <person name="You Y.-T."/>
        </authorList>
    </citation>
    <scope>NUCLEOTIDE SEQUENCE</scope>
    <source>
        <strain evidence="7">DSM 15558</strain>
    </source>
</reference>
<dbReference type="InterPro" id="IPR029044">
    <property type="entry name" value="Nucleotide-diphossugar_trans"/>
</dbReference>
<comment type="subcellular location">
    <subcellularLocation>
        <location evidence="1">Cell membrane</location>
    </subcellularLocation>
</comment>